<evidence type="ECO:0000313" key="3">
    <source>
        <dbReference type="Proteomes" id="UP000192674"/>
    </source>
</evidence>
<sequence>MKRLLVLVGLLLAIAPTAEASEPQNVDVSVTPAGFEAPRAIRAGAVTFRVRSSDPEGAWLGLVQPRVPLRRYLDDLERAMGDDPVEGGKDVLRDAEMLGGVAVAAVPASVTLRVTPGDYYLVDFRDVGKPDLASRVRPVRVVPGHAGSMPRVSTQITLTDGKFLAPRVIEGPVRVVNLSRQHNEAMLMPVRPGTTLADLDAFFTGVGPYPFTGGPTGVVPMTPGRSAILSTTLPPGEYALVTWVYDLRTGKMFAAQGMRSLIAVKG</sequence>
<accession>A0A1Y5XUB8</accession>
<evidence type="ECO:0000313" key="2">
    <source>
        <dbReference type="EMBL" id="SMD13706.1"/>
    </source>
</evidence>
<reference evidence="2 3" key="1">
    <citation type="submission" date="2017-04" db="EMBL/GenBank/DDBJ databases">
        <authorList>
            <person name="Afonso C.L."/>
            <person name="Miller P.J."/>
            <person name="Scott M.A."/>
            <person name="Spackman E."/>
            <person name="Goraichik I."/>
            <person name="Dimitrov K.M."/>
            <person name="Suarez D.L."/>
            <person name="Swayne D.E."/>
        </authorList>
    </citation>
    <scope>NUCLEOTIDE SEQUENCE [LARGE SCALE GENOMIC DNA]</scope>
    <source>
        <strain evidence="2 3">DSM 43828</strain>
    </source>
</reference>
<dbReference type="RefSeq" id="WP_084429302.1">
    <property type="nucleotide sequence ID" value="NZ_FWXV01000004.1"/>
</dbReference>
<keyword evidence="1" id="KW-0732">Signal</keyword>
<dbReference type="EMBL" id="FWXV01000004">
    <property type="protein sequence ID" value="SMD13706.1"/>
    <property type="molecule type" value="Genomic_DNA"/>
</dbReference>
<protein>
    <submittedName>
        <fullName evidence="2">Uncharacterized protein</fullName>
    </submittedName>
</protein>
<dbReference type="Proteomes" id="UP000192674">
    <property type="component" value="Unassembled WGS sequence"/>
</dbReference>
<dbReference type="OrthoDB" id="4141830at2"/>
<feature type="signal peptide" evidence="1">
    <location>
        <begin position="1"/>
        <end position="20"/>
    </location>
</feature>
<dbReference type="AlphaFoldDB" id="A0A1Y5XUB8"/>
<proteinExistence type="predicted"/>
<keyword evidence="3" id="KW-1185">Reference proteome</keyword>
<feature type="chain" id="PRO_5012915632" evidence="1">
    <location>
        <begin position="21"/>
        <end position="266"/>
    </location>
</feature>
<organism evidence="2 3">
    <name type="scientific">Kibdelosporangium aridum</name>
    <dbReference type="NCBI Taxonomy" id="2030"/>
    <lineage>
        <taxon>Bacteria</taxon>
        <taxon>Bacillati</taxon>
        <taxon>Actinomycetota</taxon>
        <taxon>Actinomycetes</taxon>
        <taxon>Pseudonocardiales</taxon>
        <taxon>Pseudonocardiaceae</taxon>
        <taxon>Kibdelosporangium</taxon>
    </lineage>
</organism>
<evidence type="ECO:0000256" key="1">
    <source>
        <dbReference type="SAM" id="SignalP"/>
    </source>
</evidence>
<name>A0A1Y5XUB8_KIBAR</name>
<gene>
    <name evidence="2" type="ORF">SAMN05661093_04905</name>
</gene>